<comment type="catalytic activity">
    <reaction evidence="7">
        <text>(2R)-O-phospho-3-sulfolactate + H2O = (2R)-3-sulfolactate + phosphate</text>
        <dbReference type="Rhea" id="RHEA:23416"/>
        <dbReference type="ChEBI" id="CHEBI:15377"/>
        <dbReference type="ChEBI" id="CHEBI:15597"/>
        <dbReference type="ChEBI" id="CHEBI:43474"/>
        <dbReference type="ChEBI" id="CHEBI:58738"/>
        <dbReference type="EC" id="3.1.3.71"/>
    </reaction>
</comment>
<reference evidence="8 9" key="1">
    <citation type="submission" date="2019-03" db="EMBL/GenBank/DDBJ databases">
        <title>Genomic Encyclopedia of Archaeal and Bacterial Type Strains, Phase II (KMG-II): from individual species to whole genera.</title>
        <authorList>
            <person name="Goeker M."/>
        </authorList>
    </citation>
    <scope>NUCLEOTIDE SEQUENCE [LARGE SCALE GENOMIC DNA]</scope>
    <source>
        <strain evidence="8 9">RL-C</strain>
    </source>
</reference>
<evidence type="ECO:0000256" key="6">
    <source>
        <dbReference type="ARBA" id="ARBA00022842"/>
    </source>
</evidence>
<dbReference type="EC" id="3.1.3.71" evidence="3"/>
<evidence type="ECO:0000256" key="3">
    <source>
        <dbReference type="ARBA" id="ARBA00012953"/>
    </source>
</evidence>
<dbReference type="Pfam" id="PF04029">
    <property type="entry name" value="2-ph_phosp"/>
    <property type="match status" value="1"/>
</dbReference>
<proteinExistence type="inferred from homology"/>
<evidence type="ECO:0000256" key="1">
    <source>
        <dbReference type="ARBA" id="ARBA00001946"/>
    </source>
</evidence>
<keyword evidence="9" id="KW-1185">Reference proteome</keyword>
<keyword evidence="5" id="KW-0378">Hydrolase</keyword>
<dbReference type="OrthoDB" id="4913at2"/>
<dbReference type="GO" id="GO:0000287">
    <property type="term" value="F:magnesium ion binding"/>
    <property type="evidence" value="ECO:0007669"/>
    <property type="project" value="InterPro"/>
</dbReference>
<protein>
    <recommendedName>
        <fullName evidence="4">Probable 2-phosphosulfolactate phosphatase</fullName>
        <ecNumber evidence="3">3.1.3.71</ecNumber>
    </recommendedName>
</protein>
<comment type="cofactor">
    <cofactor evidence="1">
        <name>Mg(2+)</name>
        <dbReference type="ChEBI" id="CHEBI:18420"/>
    </cofactor>
</comment>
<dbReference type="Gene3D" id="3.90.1560.10">
    <property type="entry name" value="ComB-like"/>
    <property type="match status" value="1"/>
</dbReference>
<dbReference type="SUPFAM" id="SSF142823">
    <property type="entry name" value="ComB-like"/>
    <property type="match status" value="1"/>
</dbReference>
<evidence type="ECO:0000256" key="4">
    <source>
        <dbReference type="ARBA" id="ARBA00021948"/>
    </source>
</evidence>
<evidence type="ECO:0000256" key="7">
    <source>
        <dbReference type="ARBA" id="ARBA00033711"/>
    </source>
</evidence>
<dbReference type="PANTHER" id="PTHR37311">
    <property type="entry name" value="2-PHOSPHOSULFOLACTATE PHOSPHATASE-RELATED"/>
    <property type="match status" value="1"/>
</dbReference>
<dbReference type="InterPro" id="IPR005238">
    <property type="entry name" value="ComB-like"/>
</dbReference>
<dbReference type="RefSeq" id="WP_131838493.1">
    <property type="nucleotide sequence ID" value="NZ_SLWB01000003.1"/>
</dbReference>
<evidence type="ECO:0000313" key="9">
    <source>
        <dbReference type="Proteomes" id="UP000294830"/>
    </source>
</evidence>
<dbReference type="GO" id="GO:0050545">
    <property type="term" value="F:sulfopyruvate decarboxylase activity"/>
    <property type="evidence" value="ECO:0007669"/>
    <property type="project" value="TreeGrafter"/>
</dbReference>
<comment type="caution">
    <text evidence="8">The sequence shown here is derived from an EMBL/GenBank/DDBJ whole genome shotgun (WGS) entry which is preliminary data.</text>
</comment>
<dbReference type="InterPro" id="IPR036702">
    <property type="entry name" value="ComB-like_sf"/>
</dbReference>
<accession>A0A4R2EV08</accession>
<evidence type="ECO:0000256" key="5">
    <source>
        <dbReference type="ARBA" id="ARBA00022801"/>
    </source>
</evidence>
<dbReference type="GO" id="GO:0050532">
    <property type="term" value="F:2-phosphosulfolactate phosphatase activity"/>
    <property type="evidence" value="ECO:0007669"/>
    <property type="project" value="UniProtKB-EC"/>
</dbReference>
<keyword evidence="6" id="KW-0460">Magnesium</keyword>
<dbReference type="AlphaFoldDB" id="A0A4R2EV08"/>
<organism evidence="8 9">
    <name type="scientific">Acetobacteroides hydrogenigenes</name>
    <dbReference type="NCBI Taxonomy" id="979970"/>
    <lineage>
        <taxon>Bacteria</taxon>
        <taxon>Pseudomonadati</taxon>
        <taxon>Bacteroidota</taxon>
        <taxon>Bacteroidia</taxon>
        <taxon>Bacteroidales</taxon>
        <taxon>Rikenellaceae</taxon>
        <taxon>Acetobacteroides</taxon>
    </lineage>
</organism>
<dbReference type="Proteomes" id="UP000294830">
    <property type="component" value="Unassembled WGS sequence"/>
</dbReference>
<evidence type="ECO:0000313" key="8">
    <source>
        <dbReference type="EMBL" id="TCN70634.1"/>
    </source>
</evidence>
<gene>
    <name evidence="8" type="ORF">CLV25_103154</name>
</gene>
<evidence type="ECO:0000256" key="2">
    <source>
        <dbReference type="ARBA" id="ARBA00009997"/>
    </source>
</evidence>
<sequence>MKRKVEVCFSPAIFGTQHRDDQVVVVVDIFRASSAICYAFANGVQEIIPIEDVEEARRYKEDGYLVACERKGIKADFADFDIGPENFTPDVVLGKTLIYSTANGTKTIQKAALCKRVVIGSYLNLTALANWLVRQDSDVIILCSGWKNRFCLEDSVFAGALVEQLLRTDRFTAKCDSALASLDLWAMAENDLLGYIEKASQRGRLRNYKMDSSIKLCHTLDLAKIIPVLKSGKLVAES</sequence>
<dbReference type="PANTHER" id="PTHR37311:SF1">
    <property type="entry name" value="2-PHOSPHOSULFOLACTATE PHOSPHATASE-RELATED"/>
    <property type="match status" value="1"/>
</dbReference>
<name>A0A4R2EV08_9BACT</name>
<dbReference type="EMBL" id="SLWB01000003">
    <property type="protein sequence ID" value="TCN70634.1"/>
    <property type="molecule type" value="Genomic_DNA"/>
</dbReference>
<comment type="similarity">
    <text evidence="2">Belongs to the ComB family.</text>
</comment>